<organism evidence="6 8">
    <name type="scientific">Trichostrongylus colubriformis</name>
    <name type="common">Black scour worm</name>
    <dbReference type="NCBI Taxonomy" id="6319"/>
    <lineage>
        <taxon>Eukaryota</taxon>
        <taxon>Metazoa</taxon>
        <taxon>Ecdysozoa</taxon>
        <taxon>Nematoda</taxon>
        <taxon>Chromadorea</taxon>
        <taxon>Rhabditida</taxon>
        <taxon>Rhabditina</taxon>
        <taxon>Rhabditomorpha</taxon>
        <taxon>Strongyloidea</taxon>
        <taxon>Trichostrongylidae</taxon>
        <taxon>Trichostrongylus</taxon>
    </lineage>
</organism>
<keyword evidence="4" id="KW-0406">Ion transport</keyword>
<evidence type="ECO:0000256" key="1">
    <source>
        <dbReference type="ARBA" id="ARBA00022692"/>
    </source>
</evidence>
<feature type="transmembrane region" description="Helical" evidence="4">
    <location>
        <begin position="53"/>
        <end position="76"/>
    </location>
</feature>
<keyword evidence="4" id="KW-0187">Copper transport</keyword>
<keyword evidence="8" id="KW-1185">Reference proteome</keyword>
<dbReference type="GO" id="GO:0005375">
    <property type="term" value="F:copper ion transmembrane transporter activity"/>
    <property type="evidence" value="ECO:0007669"/>
    <property type="project" value="UniProtKB-UniRule"/>
</dbReference>
<keyword evidence="4" id="KW-0813">Transport</keyword>
<dbReference type="PANTHER" id="PTHR12483">
    <property type="entry name" value="SOLUTE CARRIER FAMILY 31 COPPER TRANSPORTERS"/>
    <property type="match status" value="1"/>
</dbReference>
<evidence type="ECO:0000313" key="6">
    <source>
        <dbReference type="EMBL" id="KAK5966156.1"/>
    </source>
</evidence>
<comment type="similarity">
    <text evidence="4">Belongs to the copper transporter (Ctr) (TC 1.A.56) family. SLC31A subfamily.</text>
</comment>
<dbReference type="EMBL" id="WIXE01009505">
    <property type="protein sequence ID" value="KAK5978382.1"/>
    <property type="molecule type" value="Genomic_DNA"/>
</dbReference>
<dbReference type="GO" id="GO:0016020">
    <property type="term" value="C:membrane"/>
    <property type="evidence" value="ECO:0007669"/>
    <property type="project" value="UniProtKB-SubCell"/>
</dbReference>
<comment type="caution">
    <text evidence="6">The sequence shown here is derived from an EMBL/GenBank/DDBJ whole genome shotgun (WGS) entry which is preliminary data.</text>
</comment>
<gene>
    <name evidence="6" type="ORF">GCK32_021380</name>
    <name evidence="7" type="ORF">GCK32_021524</name>
</gene>
<sequence length="98" mass="10944">MNHDHHHHSGSNGSNPMVSGSAHMDHMAADSGHGSAHAMAFHFGSMETILFKFWMPMSPAGIVLSCAIIIVMCFLMEFTRFVRAYRNIQHSTNTENRL</sequence>
<dbReference type="Pfam" id="PF04145">
    <property type="entry name" value="Ctr"/>
    <property type="match status" value="1"/>
</dbReference>
<dbReference type="InterPro" id="IPR007274">
    <property type="entry name" value="Cop_transporter"/>
</dbReference>
<evidence type="ECO:0000256" key="3">
    <source>
        <dbReference type="ARBA" id="ARBA00023136"/>
    </source>
</evidence>
<dbReference type="EMBL" id="WIXE01023825">
    <property type="protein sequence ID" value="KAK5966156.1"/>
    <property type="molecule type" value="Genomic_DNA"/>
</dbReference>
<feature type="region of interest" description="Disordered" evidence="5">
    <location>
        <begin position="1"/>
        <end position="22"/>
    </location>
</feature>
<keyword evidence="2 4" id="KW-1133">Transmembrane helix</keyword>
<reference evidence="6 8" key="1">
    <citation type="submission" date="2019-10" db="EMBL/GenBank/DDBJ databases">
        <title>Assembly and Annotation for the nematode Trichostrongylus colubriformis.</title>
        <authorList>
            <person name="Martin J."/>
        </authorList>
    </citation>
    <scope>NUCLEOTIDE SEQUENCE [LARGE SCALE GENOMIC DNA]</scope>
    <source>
        <strain evidence="6">G859</strain>
        <tissue evidence="6">Whole worm</tissue>
    </source>
</reference>
<evidence type="ECO:0000256" key="5">
    <source>
        <dbReference type="SAM" id="MobiDB-lite"/>
    </source>
</evidence>
<dbReference type="PANTHER" id="PTHR12483:SF30">
    <property type="entry name" value="COPPER TRANSPORT PROTEIN"/>
    <property type="match status" value="1"/>
</dbReference>
<feature type="non-terminal residue" evidence="6">
    <location>
        <position position="98"/>
    </location>
</feature>
<protein>
    <recommendedName>
        <fullName evidence="4">Copper transport protein</fullName>
    </recommendedName>
</protein>
<keyword evidence="4" id="KW-0186">Copper</keyword>
<evidence type="ECO:0000313" key="7">
    <source>
        <dbReference type="EMBL" id="KAK5978382.1"/>
    </source>
</evidence>
<name>A0AAN8EQS6_TRICO</name>
<keyword evidence="1 4" id="KW-0812">Transmembrane</keyword>
<comment type="subcellular location">
    <subcellularLocation>
        <location evidence="4">Membrane</location>
        <topology evidence="4">Multi-pass membrane protein</topology>
    </subcellularLocation>
</comment>
<dbReference type="Proteomes" id="UP001331761">
    <property type="component" value="Unassembled WGS sequence"/>
</dbReference>
<evidence type="ECO:0000256" key="2">
    <source>
        <dbReference type="ARBA" id="ARBA00022989"/>
    </source>
</evidence>
<proteinExistence type="inferred from homology"/>
<keyword evidence="3 4" id="KW-0472">Membrane</keyword>
<accession>A0AAN8EQS6</accession>
<dbReference type="AlphaFoldDB" id="A0AAN8EQS6"/>
<evidence type="ECO:0000256" key="4">
    <source>
        <dbReference type="RuleBase" id="RU367022"/>
    </source>
</evidence>
<evidence type="ECO:0000313" key="8">
    <source>
        <dbReference type="Proteomes" id="UP001331761"/>
    </source>
</evidence>